<organism evidence="2 3">
    <name type="scientific">Phaeovibrio sulfidiphilus</name>
    <dbReference type="NCBI Taxonomy" id="1220600"/>
    <lineage>
        <taxon>Bacteria</taxon>
        <taxon>Pseudomonadati</taxon>
        <taxon>Pseudomonadota</taxon>
        <taxon>Alphaproteobacteria</taxon>
        <taxon>Rhodospirillales</taxon>
        <taxon>Rhodospirillaceae</taxon>
        <taxon>Phaeovibrio</taxon>
    </lineage>
</organism>
<evidence type="ECO:0000256" key="1">
    <source>
        <dbReference type="SAM" id="MobiDB-lite"/>
    </source>
</evidence>
<dbReference type="GO" id="GO:0003676">
    <property type="term" value="F:nucleic acid binding"/>
    <property type="evidence" value="ECO:0007669"/>
    <property type="project" value="InterPro"/>
</dbReference>
<keyword evidence="3" id="KW-1185">Reference proteome</keyword>
<dbReference type="InterPro" id="IPR036397">
    <property type="entry name" value="RNaseH_sf"/>
</dbReference>
<proteinExistence type="predicted"/>
<dbReference type="Proteomes" id="UP000631034">
    <property type="component" value="Unassembled WGS sequence"/>
</dbReference>
<gene>
    <name evidence="2" type="ORF">IHV25_01660</name>
</gene>
<feature type="region of interest" description="Disordered" evidence="1">
    <location>
        <begin position="583"/>
        <end position="607"/>
    </location>
</feature>
<feature type="region of interest" description="Disordered" evidence="1">
    <location>
        <begin position="41"/>
        <end position="64"/>
    </location>
</feature>
<feature type="region of interest" description="Disordered" evidence="1">
    <location>
        <begin position="512"/>
        <end position="538"/>
    </location>
</feature>
<protein>
    <recommendedName>
        <fullName evidence="4">Type II CRISPR RNA-guided endonuclease Cas9</fullName>
    </recommendedName>
</protein>
<feature type="region of interest" description="Disordered" evidence="1">
    <location>
        <begin position="138"/>
        <end position="182"/>
    </location>
</feature>
<dbReference type="AlphaFoldDB" id="A0A8J7CQ16"/>
<evidence type="ECO:0000313" key="2">
    <source>
        <dbReference type="EMBL" id="MBE1236360.1"/>
    </source>
</evidence>
<dbReference type="GO" id="GO:0004519">
    <property type="term" value="F:endonuclease activity"/>
    <property type="evidence" value="ECO:0007669"/>
    <property type="project" value="InterPro"/>
</dbReference>
<dbReference type="NCBIfam" id="TIGR01865">
    <property type="entry name" value="cas_Csn1"/>
    <property type="match status" value="1"/>
</dbReference>
<name>A0A8J7CQ16_9PROT</name>
<evidence type="ECO:0008006" key="4">
    <source>
        <dbReference type="Google" id="ProtNLM"/>
    </source>
</evidence>
<feature type="compositionally biased region" description="Basic and acidic residues" evidence="1">
    <location>
        <begin position="517"/>
        <end position="526"/>
    </location>
</feature>
<dbReference type="EMBL" id="JACZHT010000001">
    <property type="protein sequence ID" value="MBE1236360.1"/>
    <property type="molecule type" value="Genomic_DNA"/>
</dbReference>
<sequence length="607" mass="68947">MGLIYGLDVGTTSIGWAVVRSDAQGRPVELEGLGVRVFPEGRGKKNQPLNQERRAKRMTRRQVRRRRLRRRALAEALHEAGLLPAYGTPEWDRVMRVDEREGICPYAYRHRGLTEALEPYQLGRALYHLAKRRHFKGRDLEEDETGEDSVAGAAPEPGSKKKSRTPKAAAAAGGDDDEKAMKAQAEALHKRLQDENTTLGSLLHQQNVPYWKASSGRPAPRYNERLRGVRALREDVEAEFDRLWAAQSVHHPRLADEALRDSLREIIFFQRPVFWRLSTLGTCRLWPGEETCPKGTWLSAQKRMLEKLNDLALVGGNARPLDEEERAAILAVLQTRVSMTWAGVRNALAPLYAARGEKGAQKKLRFNLEDGGKKELQGNAVEQKLAAVFGDEWADHPHKQALRDALHARLWGADYERIPRERQTPHGDPIRQQRVVILPARERERRRAEAADSFVRDFGITHEQAAKIRELTLPSGWEPFSPRALEAFLPHLEQGVKFGALLSGPEWDAWRTETFPEPEKPTDDCSGRLPSPAHPDEQARLSKLRNPTVVRVQNELRKVVNNLIAAYGRPDTIRIEVTREVARSAKQRAEAQTRMEDNRKKRDQARK</sequence>
<reference evidence="2" key="1">
    <citation type="submission" date="2020-10" db="EMBL/GenBank/DDBJ databases">
        <title>Genome sequence of the unusual species of purple photosynthetic bacteria, Phaeovibrio sulfidiphilus DSM 23193, type strain.</title>
        <authorList>
            <person name="Kyndt J.A."/>
            <person name="Meyer T.E."/>
        </authorList>
    </citation>
    <scope>NUCLEOTIDE SEQUENCE</scope>
    <source>
        <strain evidence="2">DSM 23193</strain>
    </source>
</reference>
<comment type="caution">
    <text evidence="2">The sequence shown here is derived from an EMBL/GenBank/DDBJ whole genome shotgun (WGS) entry which is preliminary data.</text>
</comment>
<dbReference type="InterPro" id="IPR028629">
    <property type="entry name" value="Cas9"/>
</dbReference>
<dbReference type="Gene3D" id="3.30.420.10">
    <property type="entry name" value="Ribonuclease H-like superfamily/Ribonuclease H"/>
    <property type="match status" value="2"/>
</dbReference>
<accession>A0A8J7CQ16</accession>
<evidence type="ECO:0000313" key="3">
    <source>
        <dbReference type="Proteomes" id="UP000631034"/>
    </source>
</evidence>
<feature type="compositionally biased region" description="Basic residues" evidence="1">
    <location>
        <begin position="54"/>
        <end position="64"/>
    </location>
</feature>